<keyword evidence="1" id="KW-0472">Membrane</keyword>
<evidence type="ECO:0000313" key="2">
    <source>
        <dbReference type="EMBL" id="MPN17948.1"/>
    </source>
</evidence>
<evidence type="ECO:0000256" key="1">
    <source>
        <dbReference type="SAM" id="Phobius"/>
    </source>
</evidence>
<protein>
    <submittedName>
        <fullName evidence="2">Uncharacterized protein</fullName>
    </submittedName>
</protein>
<dbReference type="AlphaFoldDB" id="A0A645FU03"/>
<feature type="transmembrane region" description="Helical" evidence="1">
    <location>
        <begin position="68"/>
        <end position="89"/>
    </location>
</feature>
<gene>
    <name evidence="2" type="ORF">SDC9_165306</name>
</gene>
<feature type="transmembrane region" description="Helical" evidence="1">
    <location>
        <begin position="20"/>
        <end position="48"/>
    </location>
</feature>
<accession>A0A645FU03</accession>
<reference evidence="2" key="1">
    <citation type="submission" date="2019-08" db="EMBL/GenBank/DDBJ databases">
        <authorList>
            <person name="Kucharzyk K."/>
            <person name="Murdoch R.W."/>
            <person name="Higgins S."/>
            <person name="Loffler F."/>
        </authorList>
    </citation>
    <scope>NUCLEOTIDE SEQUENCE</scope>
</reference>
<organism evidence="2">
    <name type="scientific">bioreactor metagenome</name>
    <dbReference type="NCBI Taxonomy" id="1076179"/>
    <lineage>
        <taxon>unclassified sequences</taxon>
        <taxon>metagenomes</taxon>
        <taxon>ecological metagenomes</taxon>
    </lineage>
</organism>
<keyword evidence="1" id="KW-1133">Transmembrane helix</keyword>
<name>A0A645FU03_9ZZZZ</name>
<proteinExistence type="predicted"/>
<dbReference type="EMBL" id="VSSQ01065203">
    <property type="protein sequence ID" value="MPN17948.1"/>
    <property type="molecule type" value="Genomic_DNA"/>
</dbReference>
<sequence>MVGVDDKLIGSRVHLEQHILPLAGGFISVLCTHAFCRVLPILAICRIIGDTQGNEVRKLGHFAQPKVVGFYFVAFVFVFFHWLLGYGQFRLAVQHITAQFHTDAIFQFDASALRRKRCRVAFAATTAASGKTGQKYRRHE</sequence>
<comment type="caution">
    <text evidence="2">The sequence shown here is derived from an EMBL/GenBank/DDBJ whole genome shotgun (WGS) entry which is preliminary data.</text>
</comment>
<keyword evidence="1" id="KW-0812">Transmembrane</keyword>